<keyword evidence="8" id="KW-0547">Nucleotide-binding</keyword>
<evidence type="ECO:0000256" key="9">
    <source>
        <dbReference type="ARBA" id="ARBA00022777"/>
    </source>
</evidence>
<evidence type="ECO:0000256" key="4">
    <source>
        <dbReference type="ARBA" id="ARBA00022475"/>
    </source>
</evidence>
<evidence type="ECO:0000256" key="10">
    <source>
        <dbReference type="ARBA" id="ARBA00022840"/>
    </source>
</evidence>
<evidence type="ECO:0000256" key="5">
    <source>
        <dbReference type="ARBA" id="ARBA00022553"/>
    </source>
</evidence>
<name>A0ABU0MXF2_9FIRM</name>
<keyword evidence="11" id="KW-1133">Transmembrane helix</keyword>
<dbReference type="InterPro" id="IPR036097">
    <property type="entry name" value="HisK_dim/P_sf"/>
</dbReference>
<keyword evidence="4" id="KW-1003">Cell membrane</keyword>
<comment type="caution">
    <text evidence="15">The sequence shown here is derived from an EMBL/GenBank/DDBJ whole genome shotgun (WGS) entry which is preliminary data.</text>
</comment>
<dbReference type="GO" id="GO:0016301">
    <property type="term" value="F:kinase activity"/>
    <property type="evidence" value="ECO:0007669"/>
    <property type="project" value="UniProtKB-KW"/>
</dbReference>
<evidence type="ECO:0000256" key="1">
    <source>
        <dbReference type="ARBA" id="ARBA00000085"/>
    </source>
</evidence>
<dbReference type="InterPro" id="IPR036890">
    <property type="entry name" value="HATPase_C_sf"/>
</dbReference>
<accession>A0ABU0MXF2</accession>
<protein>
    <recommendedName>
        <fullName evidence="3">histidine kinase</fullName>
        <ecNumber evidence="3">2.7.13.3</ecNumber>
    </recommendedName>
</protein>
<keyword evidence="5" id="KW-0597">Phosphoprotein</keyword>
<dbReference type="InterPro" id="IPR003661">
    <property type="entry name" value="HisK_dim/P_dom"/>
</dbReference>
<gene>
    <name evidence="15" type="ORF">QOZ92_000690</name>
</gene>
<dbReference type="SUPFAM" id="SSF55874">
    <property type="entry name" value="ATPase domain of HSP90 chaperone/DNA topoisomerase II/histidine kinase"/>
    <property type="match status" value="1"/>
</dbReference>
<reference evidence="15 16" key="1">
    <citation type="submission" date="2023-07" db="EMBL/GenBank/DDBJ databases">
        <title>Genomic Encyclopedia of Type Strains, Phase IV (KMG-IV): sequencing the most valuable type-strain genomes for metagenomic binning, comparative biology and taxonomic classification.</title>
        <authorList>
            <person name="Goeker M."/>
        </authorList>
    </citation>
    <scope>NUCLEOTIDE SEQUENCE [LARGE SCALE GENOMIC DNA]</scope>
    <source>
        <strain evidence="15 16">DSM 15049</strain>
    </source>
</reference>
<dbReference type="Gene3D" id="3.30.565.10">
    <property type="entry name" value="Histidine kinase-like ATPase, C-terminal domain"/>
    <property type="match status" value="1"/>
</dbReference>
<dbReference type="InterPro" id="IPR003594">
    <property type="entry name" value="HATPase_dom"/>
</dbReference>
<keyword evidence="7" id="KW-0812">Transmembrane</keyword>
<keyword evidence="10" id="KW-0067">ATP-binding</keyword>
<dbReference type="PANTHER" id="PTHR45528">
    <property type="entry name" value="SENSOR HISTIDINE KINASE CPXA"/>
    <property type="match status" value="1"/>
</dbReference>
<comment type="subcellular location">
    <subcellularLocation>
        <location evidence="2">Cell membrane</location>
        <topology evidence="2">Multi-pass membrane protein</topology>
    </subcellularLocation>
</comment>
<dbReference type="PROSITE" id="PS50109">
    <property type="entry name" value="HIS_KIN"/>
    <property type="match status" value="1"/>
</dbReference>
<sequence>MTLVLIFLLVPSVYFSARFLLLSKNIKKVTNNFKYICENTDTNRKLILSSPDKNLEELLVEINNYLEDSQIQRIRYIKREEEIRKEIENISHDLRTPLTSIRGYLDLINDETSTEEEKKEYIEIVEKRSKVLQNLIQSFYDLSRLENNDYNMNMEDIDINKKLKDYVLTFYNDFESKHINVEVDLPKKPVYVKVDNSAIERIFSNLIQNSIKYSKSSFYISLNNNHENVIIEFKNDIQDINKEDTSLLFNRFYMKDSSRCDGSSGLGLTVTKLLVELMNGEIEVELDEDWIIFRVKF</sequence>
<evidence type="ECO:0000256" key="7">
    <source>
        <dbReference type="ARBA" id="ARBA00022692"/>
    </source>
</evidence>
<evidence type="ECO:0000259" key="14">
    <source>
        <dbReference type="PROSITE" id="PS50109"/>
    </source>
</evidence>
<dbReference type="InterPro" id="IPR050398">
    <property type="entry name" value="HssS/ArlS-like"/>
</dbReference>
<keyword evidence="16" id="KW-1185">Reference proteome</keyword>
<keyword evidence="12" id="KW-0902">Two-component regulatory system</keyword>
<evidence type="ECO:0000256" key="3">
    <source>
        <dbReference type="ARBA" id="ARBA00012438"/>
    </source>
</evidence>
<evidence type="ECO:0000256" key="13">
    <source>
        <dbReference type="ARBA" id="ARBA00023136"/>
    </source>
</evidence>
<dbReference type="Proteomes" id="UP001232584">
    <property type="component" value="Unassembled WGS sequence"/>
</dbReference>
<proteinExistence type="predicted"/>
<evidence type="ECO:0000256" key="12">
    <source>
        <dbReference type="ARBA" id="ARBA00023012"/>
    </source>
</evidence>
<dbReference type="InterPro" id="IPR005467">
    <property type="entry name" value="His_kinase_dom"/>
</dbReference>
<dbReference type="EC" id="2.7.13.3" evidence="3"/>
<evidence type="ECO:0000313" key="15">
    <source>
        <dbReference type="EMBL" id="MDQ0555577.1"/>
    </source>
</evidence>
<dbReference type="SUPFAM" id="SSF47384">
    <property type="entry name" value="Homodimeric domain of signal transducing histidine kinase"/>
    <property type="match status" value="1"/>
</dbReference>
<keyword evidence="9 15" id="KW-0418">Kinase</keyword>
<feature type="domain" description="Histidine kinase" evidence="14">
    <location>
        <begin position="89"/>
        <end position="297"/>
    </location>
</feature>
<organism evidence="15 16">
    <name type="scientific">Paraclostridium ghonii</name>
    <dbReference type="NCBI Taxonomy" id="29358"/>
    <lineage>
        <taxon>Bacteria</taxon>
        <taxon>Bacillati</taxon>
        <taxon>Bacillota</taxon>
        <taxon>Clostridia</taxon>
        <taxon>Peptostreptococcales</taxon>
        <taxon>Peptostreptococcaceae</taxon>
        <taxon>Paraclostridium</taxon>
    </lineage>
</organism>
<keyword evidence="6" id="KW-0808">Transferase</keyword>
<evidence type="ECO:0000256" key="6">
    <source>
        <dbReference type="ARBA" id="ARBA00022679"/>
    </source>
</evidence>
<dbReference type="RefSeq" id="WP_307503026.1">
    <property type="nucleotide sequence ID" value="NZ_BAAACE010000029.1"/>
</dbReference>
<evidence type="ECO:0000256" key="2">
    <source>
        <dbReference type="ARBA" id="ARBA00004651"/>
    </source>
</evidence>
<evidence type="ECO:0000256" key="11">
    <source>
        <dbReference type="ARBA" id="ARBA00022989"/>
    </source>
</evidence>
<dbReference type="CDD" id="cd00082">
    <property type="entry name" value="HisKA"/>
    <property type="match status" value="1"/>
</dbReference>
<dbReference type="Gene3D" id="1.10.287.130">
    <property type="match status" value="1"/>
</dbReference>
<keyword evidence="13" id="KW-0472">Membrane</keyword>
<dbReference type="SMART" id="SM00387">
    <property type="entry name" value="HATPase_c"/>
    <property type="match status" value="1"/>
</dbReference>
<evidence type="ECO:0000256" key="8">
    <source>
        <dbReference type="ARBA" id="ARBA00022741"/>
    </source>
</evidence>
<comment type="catalytic activity">
    <reaction evidence="1">
        <text>ATP + protein L-histidine = ADP + protein N-phospho-L-histidine.</text>
        <dbReference type="EC" id="2.7.13.3"/>
    </reaction>
</comment>
<evidence type="ECO:0000313" key="16">
    <source>
        <dbReference type="Proteomes" id="UP001232584"/>
    </source>
</evidence>
<dbReference type="EMBL" id="JAUSWG010000002">
    <property type="protein sequence ID" value="MDQ0555577.1"/>
    <property type="molecule type" value="Genomic_DNA"/>
</dbReference>
<dbReference type="SMART" id="SM00388">
    <property type="entry name" value="HisKA"/>
    <property type="match status" value="1"/>
</dbReference>
<dbReference type="Pfam" id="PF02518">
    <property type="entry name" value="HATPase_c"/>
    <property type="match status" value="1"/>
</dbReference>
<dbReference type="Pfam" id="PF00512">
    <property type="entry name" value="HisKA"/>
    <property type="match status" value="1"/>
</dbReference>
<dbReference type="PANTHER" id="PTHR45528:SF1">
    <property type="entry name" value="SENSOR HISTIDINE KINASE CPXA"/>
    <property type="match status" value="1"/>
</dbReference>